<dbReference type="GO" id="GO:0071555">
    <property type="term" value="P:cell wall organization"/>
    <property type="evidence" value="ECO:0007669"/>
    <property type="project" value="UniProtKB-KW"/>
</dbReference>
<keyword evidence="14" id="KW-1185">Reference proteome</keyword>
<dbReference type="InterPro" id="IPR035911">
    <property type="entry name" value="MurE/MurF_N"/>
</dbReference>
<feature type="binding site" evidence="7">
    <location>
        <position position="59"/>
    </location>
    <ligand>
        <name>UDP-N-acetyl-alpha-D-muramoyl-L-alanyl-D-glutamate</name>
        <dbReference type="ChEBI" id="CHEBI:83900"/>
    </ligand>
</feature>
<keyword evidence="6 7" id="KW-0961">Cell wall biogenesis/degradation</keyword>
<feature type="modified residue" description="N6-carboxylysine" evidence="7">
    <location>
        <position position="257"/>
    </location>
</feature>
<evidence type="ECO:0000256" key="1">
    <source>
        <dbReference type="ARBA" id="ARBA00005898"/>
    </source>
</evidence>
<dbReference type="Gene3D" id="3.40.1390.10">
    <property type="entry name" value="MurE/MurF, N-terminal domain"/>
    <property type="match status" value="1"/>
</dbReference>
<proteinExistence type="inferred from homology"/>
<feature type="binding site" evidence="7">
    <location>
        <begin position="190"/>
        <end position="191"/>
    </location>
    <ligand>
        <name>UDP-N-acetyl-alpha-D-muramoyl-L-alanyl-D-glutamate</name>
        <dbReference type="ChEBI" id="CHEBI:83900"/>
    </ligand>
</feature>
<evidence type="ECO:0000313" key="14">
    <source>
        <dbReference type="Proteomes" id="UP000464186"/>
    </source>
</evidence>
<dbReference type="GO" id="GO:0005524">
    <property type="term" value="F:ATP binding"/>
    <property type="evidence" value="ECO:0007669"/>
    <property type="project" value="UniProtKB-UniRule"/>
</dbReference>
<comment type="caution">
    <text evidence="7">Lacks conserved residue(s) required for the propagation of feature annotation.</text>
</comment>
<keyword evidence="4 7" id="KW-0573">Peptidoglycan synthesis</keyword>
<accession>A0A6P1NJ04</accession>
<evidence type="ECO:0000259" key="11">
    <source>
        <dbReference type="Pfam" id="PF02875"/>
    </source>
</evidence>
<feature type="binding site" evidence="7">
    <location>
        <position position="217"/>
    </location>
    <ligand>
        <name>UDP-N-acetyl-alpha-D-muramoyl-L-alanyl-D-glutamate</name>
        <dbReference type="ChEBI" id="CHEBI:83900"/>
    </ligand>
</feature>
<dbReference type="NCBIfam" id="NF001124">
    <property type="entry name" value="PRK00139.1-2"/>
    <property type="match status" value="1"/>
</dbReference>
<dbReference type="NCBIfam" id="TIGR01085">
    <property type="entry name" value="murE"/>
    <property type="match status" value="1"/>
</dbReference>
<evidence type="ECO:0000259" key="12">
    <source>
        <dbReference type="Pfam" id="PF08245"/>
    </source>
</evidence>
<dbReference type="AlphaFoldDB" id="A0A6P1NJ04"/>
<dbReference type="InterPro" id="IPR000713">
    <property type="entry name" value="Mur_ligase_N"/>
</dbReference>
<evidence type="ECO:0000256" key="8">
    <source>
        <dbReference type="RuleBase" id="RU004135"/>
    </source>
</evidence>
<evidence type="ECO:0000256" key="7">
    <source>
        <dbReference type="HAMAP-Rule" id="MF_00208"/>
    </source>
</evidence>
<dbReference type="GO" id="GO:0000287">
    <property type="term" value="F:magnesium ion binding"/>
    <property type="evidence" value="ECO:0007669"/>
    <property type="project" value="UniProtKB-UniRule"/>
</dbReference>
<dbReference type="InterPro" id="IPR013221">
    <property type="entry name" value="Mur_ligase_cen"/>
</dbReference>
<feature type="binding site" evidence="7">
    <location>
        <position position="57"/>
    </location>
    <ligand>
        <name>UDP-N-acetyl-alpha-D-muramoyl-L-alanyl-D-glutamate</name>
        <dbReference type="ChEBI" id="CHEBI:83900"/>
    </ligand>
</feature>
<comment type="pathway">
    <text evidence="7 8">Cell wall biogenesis; peptidoglycan biosynthesis.</text>
</comment>
<evidence type="ECO:0000256" key="2">
    <source>
        <dbReference type="ARBA" id="ARBA00022618"/>
    </source>
</evidence>
<dbReference type="InterPro" id="IPR004101">
    <property type="entry name" value="Mur_ligase_C"/>
</dbReference>
<evidence type="ECO:0000256" key="4">
    <source>
        <dbReference type="ARBA" id="ARBA00022984"/>
    </source>
</evidence>
<dbReference type="Pfam" id="PF01225">
    <property type="entry name" value="Mur_ligase"/>
    <property type="match status" value="1"/>
</dbReference>
<dbReference type="EC" id="6.3.2.-" evidence="7"/>
<reference evidence="13 14" key="1">
    <citation type="submission" date="2020-01" db="EMBL/GenBank/DDBJ databases">
        <title>Pseudarthrobacter psychrotolerans sp. nov., isolated from antarctic soil.</title>
        <authorList>
            <person name="Shin Y."/>
            <person name="Park W."/>
        </authorList>
    </citation>
    <scope>NUCLEOTIDE SEQUENCE [LARGE SCALE GENOMIC DNA]</scope>
    <source>
        <strain evidence="13 14">YJ56</strain>
    </source>
</reference>
<dbReference type="GO" id="GO:0005737">
    <property type="term" value="C:cytoplasm"/>
    <property type="evidence" value="ECO:0007669"/>
    <property type="project" value="UniProtKB-SubCell"/>
</dbReference>
<keyword evidence="7" id="KW-0547">Nucleotide-binding</keyword>
<evidence type="ECO:0000256" key="6">
    <source>
        <dbReference type="ARBA" id="ARBA00023316"/>
    </source>
</evidence>
<dbReference type="GO" id="GO:0016881">
    <property type="term" value="F:acid-amino acid ligase activity"/>
    <property type="evidence" value="ECO:0007669"/>
    <property type="project" value="UniProtKB-UniRule"/>
</dbReference>
<feature type="region of interest" description="Disordered" evidence="9">
    <location>
        <begin position="1"/>
        <end position="20"/>
    </location>
</feature>
<keyword evidence="7" id="KW-0963">Cytoplasm</keyword>
<dbReference type="UniPathway" id="UPA00219"/>
<feature type="binding site" evidence="7">
    <location>
        <position position="225"/>
    </location>
    <ligand>
        <name>UDP-N-acetyl-alpha-D-muramoyl-L-alanyl-D-glutamate</name>
        <dbReference type="ChEBI" id="CHEBI:83900"/>
    </ligand>
</feature>
<comment type="cofactor">
    <cofactor evidence="7">
        <name>Mg(2+)</name>
        <dbReference type="ChEBI" id="CHEBI:18420"/>
    </cofactor>
</comment>
<comment type="similarity">
    <text evidence="1 7">Belongs to the MurCDEF family. MurE subfamily.</text>
</comment>
<dbReference type="NCBIfam" id="NF001126">
    <property type="entry name" value="PRK00139.1-4"/>
    <property type="match status" value="1"/>
</dbReference>
<sequence length="545" mass="56580">MSEQNASASTTGPAGEPASARFRPTAVAAVRLDAIGDAIGVQVPGASAAVSVTGISLNSRTVEPGDLYVALPGASRHGADFVPQAVARGAVAVLTDDAGARLLALSADTAVPVLVVDGPRNVVGPLSAMIFQSQPTAGRTPRLYGVTGTNGKTTTTYFINALLRALGQQTGLIGTIEILAGGEPVPSLLTTPESPDVHGLLALMRERGLDAASMEVSSHAVSFQRVDGVLFDVAGFTNLTQDHLDLHGTMEDYFATKAELFTPGRARRAVVTVDDEWGRRLAATAQIPVTTLSMTPGGAADWTVTATAARGLGTDFSLQGPDGVNLNVHTGLPGAFNVANAALAMVMVLAGGMEAATVQAGLDHHDPFTVAVPGRMQLVSEEPAAVVDFAHNTDALARALEAVRSPLPGSRVIVVFGATGQRDQGKRPAMGAVAAKLADIVIVTDDDPHDEDPAAIRADVLAGARSAREQESPGCVIEEVYPRDAAIRRAVELAGPRDTILVAGRGHEVWQEVKGVNLALDDRVELRNALTARGFTVLRDDRIES</sequence>
<feature type="domain" description="Mur ligase central" evidence="12">
    <location>
        <begin position="146"/>
        <end position="347"/>
    </location>
</feature>
<evidence type="ECO:0000259" key="10">
    <source>
        <dbReference type="Pfam" id="PF01225"/>
    </source>
</evidence>
<dbReference type="HAMAP" id="MF_00208">
    <property type="entry name" value="MurE"/>
    <property type="match status" value="1"/>
</dbReference>
<dbReference type="GO" id="GO:0009252">
    <property type="term" value="P:peptidoglycan biosynthetic process"/>
    <property type="evidence" value="ECO:0007669"/>
    <property type="project" value="UniProtKB-UniRule"/>
</dbReference>
<evidence type="ECO:0000313" key="13">
    <source>
        <dbReference type="EMBL" id="QHK18787.1"/>
    </source>
</evidence>
<feature type="binding site" evidence="7">
    <location>
        <begin position="148"/>
        <end position="154"/>
    </location>
    <ligand>
        <name>ATP</name>
        <dbReference type="ChEBI" id="CHEBI:30616"/>
    </ligand>
</feature>
<feature type="domain" description="Mur ligase C-terminal" evidence="11">
    <location>
        <begin position="374"/>
        <end position="506"/>
    </location>
</feature>
<keyword evidence="7 13" id="KW-0436">Ligase</keyword>
<protein>
    <recommendedName>
        <fullName evidence="7">UDP-N-acetylmuramyl-tripeptide synthetase</fullName>
        <ecNumber evidence="7">6.3.2.-</ecNumber>
    </recommendedName>
    <alternativeName>
        <fullName evidence="7">UDP-MurNAc-tripeptide synthetase</fullName>
    </alternativeName>
</protein>
<gene>
    <name evidence="7" type="primary">murE</name>
    <name evidence="13" type="ORF">GU243_02235</name>
</gene>
<evidence type="ECO:0000256" key="5">
    <source>
        <dbReference type="ARBA" id="ARBA00023306"/>
    </source>
</evidence>
<dbReference type="InterPro" id="IPR005761">
    <property type="entry name" value="UDP-N-AcMur-Glu-dNH2Pim_ligase"/>
</dbReference>
<dbReference type="InterPro" id="IPR036615">
    <property type="entry name" value="Mur_ligase_C_dom_sf"/>
</dbReference>
<dbReference type="SUPFAM" id="SSF63418">
    <property type="entry name" value="MurE/MurF N-terminal domain"/>
    <property type="match status" value="1"/>
</dbReference>
<dbReference type="KEGG" id="psey:GU243_02235"/>
<evidence type="ECO:0000256" key="3">
    <source>
        <dbReference type="ARBA" id="ARBA00022960"/>
    </source>
</evidence>
<dbReference type="GO" id="GO:0008360">
    <property type="term" value="P:regulation of cell shape"/>
    <property type="evidence" value="ECO:0007669"/>
    <property type="project" value="UniProtKB-KW"/>
</dbReference>
<dbReference type="GO" id="GO:0051301">
    <property type="term" value="P:cell division"/>
    <property type="evidence" value="ECO:0007669"/>
    <property type="project" value="UniProtKB-KW"/>
</dbReference>
<dbReference type="PANTHER" id="PTHR23135:SF4">
    <property type="entry name" value="UDP-N-ACETYLMURAMOYL-L-ALANYL-D-GLUTAMATE--2,6-DIAMINOPIMELATE LIGASE MURE HOMOLOG, CHLOROPLASTIC"/>
    <property type="match status" value="1"/>
</dbReference>
<dbReference type="InterPro" id="IPR036565">
    <property type="entry name" value="Mur-like_cat_sf"/>
</dbReference>
<keyword evidence="7" id="KW-0067">ATP-binding</keyword>
<name>A0A6P1NJ04_9MICC</name>
<dbReference type="Proteomes" id="UP000464186">
    <property type="component" value="Chromosome"/>
</dbReference>
<dbReference type="Gene3D" id="3.40.1190.10">
    <property type="entry name" value="Mur-like, catalytic domain"/>
    <property type="match status" value="1"/>
</dbReference>
<comment type="subcellular location">
    <subcellularLocation>
        <location evidence="7 8">Cytoplasm</location>
    </subcellularLocation>
</comment>
<dbReference type="SUPFAM" id="SSF53244">
    <property type="entry name" value="MurD-like peptide ligases, peptide-binding domain"/>
    <property type="match status" value="1"/>
</dbReference>
<feature type="domain" description="Mur ligase N-terminal catalytic" evidence="10">
    <location>
        <begin position="52"/>
        <end position="99"/>
    </location>
</feature>
<dbReference type="Gene3D" id="3.90.190.20">
    <property type="entry name" value="Mur ligase, C-terminal domain"/>
    <property type="match status" value="1"/>
</dbReference>
<keyword evidence="3 7" id="KW-0133">Cell shape</keyword>
<dbReference type="SUPFAM" id="SSF53623">
    <property type="entry name" value="MurD-like peptide ligases, catalytic domain"/>
    <property type="match status" value="1"/>
</dbReference>
<comment type="PTM">
    <text evidence="7">Carboxylation is probably crucial for Mg(2+) binding and, consequently, for the gamma-phosphate positioning of ATP.</text>
</comment>
<evidence type="ECO:0000256" key="9">
    <source>
        <dbReference type="SAM" id="MobiDB-lite"/>
    </source>
</evidence>
<dbReference type="PANTHER" id="PTHR23135">
    <property type="entry name" value="MUR LIGASE FAMILY MEMBER"/>
    <property type="match status" value="1"/>
</dbReference>
<feature type="compositionally biased region" description="Polar residues" evidence="9">
    <location>
        <begin position="1"/>
        <end position="12"/>
    </location>
</feature>
<keyword evidence="2 7" id="KW-0132">Cell division</keyword>
<organism evidence="13 14">
    <name type="scientific">Pseudarthrobacter psychrotolerans</name>
    <dbReference type="NCBI Taxonomy" id="2697569"/>
    <lineage>
        <taxon>Bacteria</taxon>
        <taxon>Bacillati</taxon>
        <taxon>Actinomycetota</taxon>
        <taxon>Actinomycetes</taxon>
        <taxon>Micrococcales</taxon>
        <taxon>Micrococcaceae</taxon>
        <taxon>Pseudarthrobacter</taxon>
    </lineage>
</organism>
<dbReference type="Pfam" id="PF08245">
    <property type="entry name" value="Mur_ligase_M"/>
    <property type="match status" value="1"/>
</dbReference>
<keyword evidence="7" id="KW-0460">Magnesium</keyword>
<dbReference type="Pfam" id="PF02875">
    <property type="entry name" value="Mur_ligase_C"/>
    <property type="match status" value="1"/>
</dbReference>
<comment type="function">
    <text evidence="7">Catalyzes the addition of an amino acid to the nucleotide precursor UDP-N-acetylmuramoyl-L-alanyl-D-glutamate (UMAG) in the biosynthesis of bacterial cell-wall peptidoglycan.</text>
</comment>
<keyword evidence="5 7" id="KW-0131">Cell cycle</keyword>
<dbReference type="EMBL" id="CP047898">
    <property type="protein sequence ID" value="QHK18787.1"/>
    <property type="molecule type" value="Genomic_DNA"/>
</dbReference>